<dbReference type="GO" id="GO:0000162">
    <property type="term" value="P:L-tryptophan biosynthetic process"/>
    <property type="evidence" value="ECO:0007669"/>
    <property type="project" value="TreeGrafter"/>
</dbReference>
<dbReference type="CDD" id="cd04732">
    <property type="entry name" value="HisA"/>
    <property type="match status" value="1"/>
</dbReference>
<dbReference type="GO" id="GO:0000105">
    <property type="term" value="P:L-histidine biosynthetic process"/>
    <property type="evidence" value="ECO:0007669"/>
    <property type="project" value="UniProtKB-UniRule"/>
</dbReference>
<evidence type="ECO:0000313" key="11">
    <source>
        <dbReference type="EMBL" id="CAA9415299.1"/>
    </source>
</evidence>
<dbReference type="PANTHER" id="PTHR43090">
    <property type="entry name" value="1-(5-PHOSPHORIBOSYL)-5-[(5-PHOSPHORIBOSYLAMINO)METHYLIDENEAMINO] IMIDAZOLE-4-CARBOXAMIDE ISOMERASE"/>
    <property type="match status" value="1"/>
</dbReference>
<dbReference type="SUPFAM" id="SSF51366">
    <property type="entry name" value="Ribulose-phoshate binding barrel"/>
    <property type="match status" value="1"/>
</dbReference>
<evidence type="ECO:0000256" key="1">
    <source>
        <dbReference type="ARBA" id="ARBA00000901"/>
    </source>
</evidence>
<evidence type="ECO:0000256" key="3">
    <source>
        <dbReference type="ARBA" id="ARBA00005133"/>
    </source>
</evidence>
<dbReference type="InterPro" id="IPR006062">
    <property type="entry name" value="His_biosynth"/>
</dbReference>
<comment type="similarity">
    <text evidence="4 9 10">Belongs to the HisA/HisF family.</text>
</comment>
<evidence type="ECO:0000256" key="8">
    <source>
        <dbReference type="ARBA" id="ARBA00023235"/>
    </source>
</evidence>
<dbReference type="Pfam" id="PF00977">
    <property type="entry name" value="His_biosynth"/>
    <property type="match status" value="1"/>
</dbReference>
<reference evidence="11" key="1">
    <citation type="submission" date="2020-02" db="EMBL/GenBank/DDBJ databases">
        <authorList>
            <person name="Meier V. D."/>
        </authorList>
    </citation>
    <scope>NUCLEOTIDE SEQUENCE</scope>
    <source>
        <strain evidence="11">AVDCRST_MAG82</strain>
    </source>
</reference>
<dbReference type="InterPro" id="IPR023016">
    <property type="entry name" value="HisA/PriA"/>
</dbReference>
<dbReference type="UniPathway" id="UPA00031">
    <property type="reaction ID" value="UER00009"/>
</dbReference>
<evidence type="ECO:0000256" key="2">
    <source>
        <dbReference type="ARBA" id="ARBA00004496"/>
    </source>
</evidence>
<evidence type="ECO:0000256" key="4">
    <source>
        <dbReference type="ARBA" id="ARBA00009667"/>
    </source>
</evidence>
<dbReference type="AlphaFoldDB" id="A0A6J4PG40"/>
<evidence type="ECO:0000256" key="5">
    <source>
        <dbReference type="ARBA" id="ARBA00022490"/>
    </source>
</evidence>
<keyword evidence="5 9" id="KW-0963">Cytoplasm</keyword>
<gene>
    <name evidence="9" type="primary">hisA</name>
    <name evidence="11" type="ORF">AVDCRST_MAG82-1058</name>
</gene>
<keyword evidence="8 9" id="KW-0413">Isomerase</keyword>
<comment type="pathway">
    <text evidence="3 9">Amino-acid biosynthesis; L-histidine biosynthesis; L-histidine from 5-phospho-alpha-D-ribose 1-diphosphate: step 4/9.</text>
</comment>
<comment type="catalytic activity">
    <reaction evidence="1 9">
        <text>1-(5-phospho-beta-D-ribosyl)-5-[(5-phospho-beta-D-ribosylamino)methylideneamino]imidazole-4-carboxamide = 5-[(5-phospho-1-deoxy-D-ribulos-1-ylimino)methylamino]-1-(5-phospho-beta-D-ribosyl)imidazole-4-carboxamide</text>
        <dbReference type="Rhea" id="RHEA:15469"/>
        <dbReference type="ChEBI" id="CHEBI:58435"/>
        <dbReference type="ChEBI" id="CHEBI:58525"/>
        <dbReference type="EC" id="5.3.1.16"/>
    </reaction>
</comment>
<sequence>MSDFTVYPAIDLRGGRCVRLKQGDFERAKEYDADPVERARDWESQGAQAIHVVDLDGAEEGRPVQLELLRRIARAVGVPLQVGGGVRSIEDLRAVRGAGARRIIMGTAAVEDRDLRLRAVEEAGGSLVVAVDAREGVVATHGWRRSSGASVLDLSKELVADGVASVLYTDVARDGMNAGAAIEGTAAVAEIIPTVASGGVRGTEDVAALSRTSGVAGVVVGTALYEGSVILRELISGVQTPQ</sequence>
<organism evidence="11">
    <name type="scientific">uncultured Rubrobacteraceae bacterium</name>
    <dbReference type="NCBI Taxonomy" id="349277"/>
    <lineage>
        <taxon>Bacteria</taxon>
        <taxon>Bacillati</taxon>
        <taxon>Actinomycetota</taxon>
        <taxon>Rubrobacteria</taxon>
        <taxon>Rubrobacterales</taxon>
        <taxon>Rubrobacteraceae</taxon>
        <taxon>environmental samples</taxon>
    </lineage>
</organism>
<evidence type="ECO:0000256" key="9">
    <source>
        <dbReference type="HAMAP-Rule" id="MF_01014"/>
    </source>
</evidence>
<dbReference type="GO" id="GO:0003949">
    <property type="term" value="F:1-(5-phosphoribosyl)-5-[(5-phosphoribosylamino)methylideneamino]imidazole-4-carboxamide isomerase activity"/>
    <property type="evidence" value="ECO:0007669"/>
    <property type="project" value="UniProtKB-UniRule"/>
</dbReference>
<dbReference type="PANTHER" id="PTHR43090:SF2">
    <property type="entry name" value="1-(5-PHOSPHORIBOSYL)-5-[(5-PHOSPHORIBOSYLAMINO)METHYLIDENEAMINO] IMIDAZOLE-4-CARBOXAMIDE ISOMERASE"/>
    <property type="match status" value="1"/>
</dbReference>
<keyword evidence="7 9" id="KW-0368">Histidine biosynthesis</keyword>
<feature type="active site" description="Proton donor" evidence="9">
    <location>
        <position position="132"/>
    </location>
</feature>
<dbReference type="FunFam" id="3.20.20.70:FF:000009">
    <property type="entry name" value="1-(5-phosphoribosyl)-5-[(5-phosphoribosylamino)methylideneamino] imidazole-4-carboxamide isomerase"/>
    <property type="match status" value="1"/>
</dbReference>
<proteinExistence type="inferred from homology"/>
<dbReference type="EC" id="5.3.1.16" evidence="9"/>
<protein>
    <recommendedName>
        <fullName evidence="9">1-(5-phosphoribosyl)-5-[(5-phosphoribosylamino)methylideneamino] imidazole-4-carboxamide isomerase</fullName>
        <ecNumber evidence="9">5.3.1.16</ecNumber>
    </recommendedName>
    <alternativeName>
        <fullName evidence="9">Phosphoribosylformimino-5-aminoimidazole carboxamide ribotide isomerase</fullName>
    </alternativeName>
</protein>
<dbReference type="Gene3D" id="3.20.20.70">
    <property type="entry name" value="Aldolase class I"/>
    <property type="match status" value="1"/>
</dbReference>
<comment type="subcellular location">
    <subcellularLocation>
        <location evidence="2 9">Cytoplasm</location>
    </subcellularLocation>
</comment>
<dbReference type="HAMAP" id="MF_01014">
    <property type="entry name" value="HisA"/>
    <property type="match status" value="1"/>
</dbReference>
<evidence type="ECO:0000256" key="7">
    <source>
        <dbReference type="ARBA" id="ARBA00023102"/>
    </source>
</evidence>
<dbReference type="EMBL" id="CADCVA010000145">
    <property type="protein sequence ID" value="CAA9415299.1"/>
    <property type="molecule type" value="Genomic_DNA"/>
</dbReference>
<dbReference type="InterPro" id="IPR011060">
    <property type="entry name" value="RibuloseP-bd_barrel"/>
</dbReference>
<dbReference type="InterPro" id="IPR013785">
    <property type="entry name" value="Aldolase_TIM"/>
</dbReference>
<dbReference type="GO" id="GO:0005737">
    <property type="term" value="C:cytoplasm"/>
    <property type="evidence" value="ECO:0007669"/>
    <property type="project" value="UniProtKB-SubCell"/>
</dbReference>
<accession>A0A6J4PG40</accession>
<evidence type="ECO:0000256" key="6">
    <source>
        <dbReference type="ARBA" id="ARBA00022605"/>
    </source>
</evidence>
<evidence type="ECO:0000256" key="10">
    <source>
        <dbReference type="RuleBase" id="RU003657"/>
    </source>
</evidence>
<keyword evidence="6 9" id="KW-0028">Amino-acid biosynthesis</keyword>
<feature type="active site" description="Proton acceptor" evidence="9">
    <location>
        <position position="11"/>
    </location>
</feature>
<name>A0A6J4PG40_9ACTN</name>
<dbReference type="InterPro" id="IPR044524">
    <property type="entry name" value="Isoase_HisA-like"/>
</dbReference>